<comment type="caution">
    <text evidence="1">The sequence shown here is derived from an EMBL/GenBank/DDBJ whole genome shotgun (WGS) entry which is preliminary data.</text>
</comment>
<organism evidence="1 2">
    <name type="scientific">Polarella glacialis</name>
    <name type="common">Dinoflagellate</name>
    <dbReference type="NCBI Taxonomy" id="89957"/>
    <lineage>
        <taxon>Eukaryota</taxon>
        <taxon>Sar</taxon>
        <taxon>Alveolata</taxon>
        <taxon>Dinophyceae</taxon>
        <taxon>Suessiales</taxon>
        <taxon>Suessiaceae</taxon>
        <taxon>Polarella</taxon>
    </lineage>
</organism>
<reference evidence="1" key="1">
    <citation type="submission" date="2021-02" db="EMBL/GenBank/DDBJ databases">
        <authorList>
            <person name="Dougan E. K."/>
            <person name="Rhodes N."/>
            <person name="Thang M."/>
            <person name="Chan C."/>
        </authorList>
    </citation>
    <scope>NUCLEOTIDE SEQUENCE</scope>
</reference>
<sequence>MDEIKRVDVRRKLLSAAQSREPCSLRKVQEVYTSRSEYYQTMEINIRKEFLDCVEGNRNGGSTHFSGTGQAGCGSSGKDCKCKFTAVLKDNRGNSAPEQLSQAEKKQRAEEQKALAEGLKDNIVLVTYCDTDPSKKGNLFWITSCVLQSDAGQDQLGAPRVELQGMSAVGGTSLQHSGQMGQMTLKVVLFAGDFASRYRATLELLAEGAPCAELLVHKGPVCMF</sequence>
<dbReference type="EMBL" id="CAJNNW010024425">
    <property type="protein sequence ID" value="CAE8672335.1"/>
    <property type="molecule type" value="Genomic_DNA"/>
</dbReference>
<accession>A0A813JA19</accession>
<dbReference type="AlphaFoldDB" id="A0A813JA19"/>
<evidence type="ECO:0000313" key="1">
    <source>
        <dbReference type="EMBL" id="CAE8672335.1"/>
    </source>
</evidence>
<protein>
    <submittedName>
        <fullName evidence="1">Uncharacterized protein</fullName>
    </submittedName>
</protein>
<proteinExistence type="predicted"/>
<name>A0A813JA19_POLGL</name>
<evidence type="ECO:0000313" key="2">
    <source>
        <dbReference type="Proteomes" id="UP000626109"/>
    </source>
</evidence>
<gene>
    <name evidence="1" type="ORF">PGLA2088_LOCUS18014</name>
</gene>
<dbReference type="Proteomes" id="UP000626109">
    <property type="component" value="Unassembled WGS sequence"/>
</dbReference>